<dbReference type="RefSeq" id="WP_209556125.1">
    <property type="nucleotide sequence ID" value="NZ_JAEDXU010000001.1"/>
</dbReference>
<reference evidence="1 2" key="1">
    <citation type="submission" date="2020-12" db="EMBL/GenBank/DDBJ databases">
        <title>Vagococcus allomyrinae sp. nov. and Enterococcus lavae sp. nov., isolated from the larvae of Allomyrina dichotoma.</title>
        <authorList>
            <person name="Lee S.D."/>
        </authorList>
    </citation>
    <scope>NUCLEOTIDE SEQUENCE [LARGE SCALE GENOMIC DNA]</scope>
    <source>
        <strain evidence="1 2">BWM-S5</strain>
    </source>
</reference>
<dbReference type="Pfam" id="PF11687">
    <property type="entry name" value="DUF3284"/>
    <property type="match status" value="1"/>
</dbReference>
<organism evidence="1 2">
    <name type="scientific">Enterococcus larvae</name>
    <dbReference type="NCBI Taxonomy" id="2794352"/>
    <lineage>
        <taxon>Bacteria</taxon>
        <taxon>Bacillati</taxon>
        <taxon>Bacillota</taxon>
        <taxon>Bacilli</taxon>
        <taxon>Lactobacillales</taxon>
        <taxon>Enterococcaceae</taxon>
        <taxon>Enterococcus</taxon>
    </lineage>
</organism>
<protein>
    <submittedName>
        <fullName evidence="1">DUF3284 domain-containing protein</fullName>
    </submittedName>
</protein>
<accession>A0ABS4CFZ8</accession>
<dbReference type="EMBL" id="JAEDXU010000001">
    <property type="protein sequence ID" value="MBP1045358.1"/>
    <property type="molecule type" value="Genomic_DNA"/>
</dbReference>
<keyword evidence="2" id="KW-1185">Reference proteome</keyword>
<evidence type="ECO:0000313" key="1">
    <source>
        <dbReference type="EMBL" id="MBP1045358.1"/>
    </source>
</evidence>
<name>A0ABS4CFZ8_9ENTE</name>
<dbReference type="Proteomes" id="UP000673375">
    <property type="component" value="Unassembled WGS sequence"/>
</dbReference>
<evidence type="ECO:0000313" key="2">
    <source>
        <dbReference type="Proteomes" id="UP000673375"/>
    </source>
</evidence>
<sequence length="137" mass="16150">MEIVKKLNVPATYFYDKVIESILFDVNRSTGKKLKPMQLNNFEYVKEFSKNSRAKIKIEKLVENETYAYRTSTVKNEYFAQYTVKPVDEKSCEVHYTEKMESFGTLQKMNDAIVGVLIGFLKKRQFKKMLQQIESSY</sequence>
<comment type="caution">
    <text evidence="1">The sequence shown here is derived from an EMBL/GenBank/DDBJ whole genome shotgun (WGS) entry which is preliminary data.</text>
</comment>
<gene>
    <name evidence="1" type="ORF">I6N96_03650</name>
</gene>
<dbReference type="InterPro" id="IPR021701">
    <property type="entry name" value="DUF3284"/>
</dbReference>
<proteinExistence type="predicted"/>